<evidence type="ECO:0000313" key="2">
    <source>
        <dbReference type="EMBL" id="JAE04394.1"/>
    </source>
</evidence>
<sequence>MNASGKVVFQGLERSSSLPAGSVHSSMRSRSRVMDRSYSAGVRATPVVLNVPVCSRPVFGFFKDKKEAASKDASTGRPRSALGRRTATPAAGGVSCRDLANGNGN</sequence>
<reference evidence="2" key="2">
    <citation type="journal article" date="2015" name="Data Brief">
        <title>Shoot transcriptome of the giant reed, Arundo donax.</title>
        <authorList>
            <person name="Barrero R.A."/>
            <person name="Guerrero F.D."/>
            <person name="Moolhuijzen P."/>
            <person name="Goolsby J.A."/>
            <person name="Tidwell J."/>
            <person name="Bellgard S.E."/>
            <person name="Bellgard M.I."/>
        </authorList>
    </citation>
    <scope>NUCLEOTIDE SEQUENCE</scope>
    <source>
        <tissue evidence="2">Shoot tissue taken approximately 20 cm above the soil surface</tissue>
    </source>
</reference>
<feature type="region of interest" description="Disordered" evidence="1">
    <location>
        <begin position="66"/>
        <end position="105"/>
    </location>
</feature>
<reference evidence="2" key="1">
    <citation type="submission" date="2014-09" db="EMBL/GenBank/DDBJ databases">
        <authorList>
            <person name="Magalhaes I.L.F."/>
            <person name="Oliveira U."/>
            <person name="Santos F.R."/>
            <person name="Vidigal T.H.D.A."/>
            <person name="Brescovit A.D."/>
            <person name="Santos A.J."/>
        </authorList>
    </citation>
    <scope>NUCLEOTIDE SEQUENCE</scope>
    <source>
        <tissue evidence="2">Shoot tissue taken approximately 20 cm above the soil surface</tissue>
    </source>
</reference>
<name>A0A0A9EZI7_ARUDO</name>
<proteinExistence type="predicted"/>
<evidence type="ECO:0000256" key="1">
    <source>
        <dbReference type="SAM" id="MobiDB-lite"/>
    </source>
</evidence>
<organism evidence="2">
    <name type="scientific">Arundo donax</name>
    <name type="common">Giant reed</name>
    <name type="synonym">Donax arundinaceus</name>
    <dbReference type="NCBI Taxonomy" id="35708"/>
    <lineage>
        <taxon>Eukaryota</taxon>
        <taxon>Viridiplantae</taxon>
        <taxon>Streptophyta</taxon>
        <taxon>Embryophyta</taxon>
        <taxon>Tracheophyta</taxon>
        <taxon>Spermatophyta</taxon>
        <taxon>Magnoliopsida</taxon>
        <taxon>Liliopsida</taxon>
        <taxon>Poales</taxon>
        <taxon>Poaceae</taxon>
        <taxon>PACMAD clade</taxon>
        <taxon>Arundinoideae</taxon>
        <taxon>Arundineae</taxon>
        <taxon>Arundo</taxon>
    </lineage>
</organism>
<accession>A0A0A9EZI7</accession>
<dbReference type="EMBL" id="GBRH01193502">
    <property type="protein sequence ID" value="JAE04394.1"/>
    <property type="molecule type" value="Transcribed_RNA"/>
</dbReference>
<dbReference type="AlphaFoldDB" id="A0A0A9EZI7"/>
<protein>
    <submittedName>
        <fullName evidence="2">Uncharacterized protein</fullName>
    </submittedName>
</protein>